<keyword evidence="2" id="KW-0119">Carbohydrate metabolism</keyword>
<keyword evidence="2" id="KW-0624">Polysaccharide degradation</keyword>
<name>A0ABT1JGP1_ACTCY</name>
<feature type="signal peptide" evidence="3">
    <location>
        <begin position="1"/>
        <end position="39"/>
    </location>
</feature>
<comment type="similarity">
    <text evidence="2">Belongs to the polysaccharide lyase 1 family.</text>
</comment>
<evidence type="ECO:0000313" key="6">
    <source>
        <dbReference type="Proteomes" id="UP000791080"/>
    </source>
</evidence>
<organism evidence="5 6">
    <name type="scientific">Actinoalloteichus caeruleus DSM 43889</name>
    <dbReference type="NCBI Taxonomy" id="1120930"/>
    <lineage>
        <taxon>Bacteria</taxon>
        <taxon>Bacillati</taxon>
        <taxon>Actinomycetota</taxon>
        <taxon>Actinomycetes</taxon>
        <taxon>Pseudonocardiales</taxon>
        <taxon>Pseudonocardiaceae</taxon>
        <taxon>Actinoalloteichus</taxon>
        <taxon>Actinoalloteichus cyanogriseus</taxon>
    </lineage>
</organism>
<dbReference type="Pfam" id="PF00544">
    <property type="entry name" value="Pectate_lyase_4"/>
    <property type="match status" value="1"/>
</dbReference>
<accession>A0ABT1JGP1</accession>
<dbReference type="InterPro" id="IPR011050">
    <property type="entry name" value="Pectin_lyase_fold/virulence"/>
</dbReference>
<evidence type="ECO:0000259" key="4">
    <source>
        <dbReference type="SMART" id="SM00656"/>
    </source>
</evidence>
<dbReference type="PROSITE" id="PS51318">
    <property type="entry name" value="TAT"/>
    <property type="match status" value="1"/>
</dbReference>
<keyword evidence="1 2" id="KW-0456">Lyase</keyword>
<comment type="subcellular location">
    <subcellularLocation>
        <location evidence="2">Secreted</location>
    </subcellularLocation>
</comment>
<dbReference type="PANTHER" id="PTHR31683">
    <property type="entry name" value="PECTATE LYASE 18-RELATED"/>
    <property type="match status" value="1"/>
</dbReference>
<proteinExistence type="inferred from homology"/>
<dbReference type="InterPro" id="IPR012334">
    <property type="entry name" value="Pectin_lyas_fold"/>
</dbReference>
<evidence type="ECO:0000256" key="2">
    <source>
        <dbReference type="RuleBase" id="RU361173"/>
    </source>
</evidence>
<sequence length="337" mass="35915">MRTDEIRPRPGRQPLPRRGWRRALTALAAVLATAGGTLAVTQSAALAQDSAPVGWASQNGGTTGGAGGRTVTVTNASQLASNLNSSERLIIRVQGMIQVSGMQRVGSNKSILGVGSNSGIRGGGLTINGQRNIIIRNLVLTGSNDDAINIQDGSTNIWIDHNDLSNAYDGLIDIRRGSDFVTVSWNRLHNHDKTSLVGSSDNDGGMDRGRLRVTYHHNLFEGTNQRNPRVRFGNPVHVLNNYFRDVGSYGVSSNIEAGVYVERNYFENVRRPVLASSGTTSPPGNTLLLNNWLDNSGTPEARNGAQVRPIPYGYTPIAAERVPGVVTAGAGVGKIGL</sequence>
<dbReference type="InterPro" id="IPR006311">
    <property type="entry name" value="TAT_signal"/>
</dbReference>
<keyword evidence="6" id="KW-1185">Reference proteome</keyword>
<feature type="chain" id="PRO_5046113460" evidence="3">
    <location>
        <begin position="40"/>
        <end position="337"/>
    </location>
</feature>
<dbReference type="GO" id="GO:0016829">
    <property type="term" value="F:lyase activity"/>
    <property type="evidence" value="ECO:0007669"/>
    <property type="project" value="UniProtKB-KW"/>
</dbReference>
<reference evidence="5 6" key="1">
    <citation type="submission" date="2022-06" db="EMBL/GenBank/DDBJ databases">
        <title>Genomic Encyclopedia of Type Strains, Phase I: the one thousand microbial genomes (KMG-I) project.</title>
        <authorList>
            <person name="Kyrpides N."/>
        </authorList>
    </citation>
    <scope>NUCLEOTIDE SEQUENCE [LARGE SCALE GENOMIC DNA]</scope>
    <source>
        <strain evidence="5 6">DSM 43889</strain>
    </source>
</reference>
<dbReference type="Gene3D" id="2.160.20.10">
    <property type="entry name" value="Single-stranded right-handed beta-helix, Pectin lyase-like"/>
    <property type="match status" value="1"/>
</dbReference>
<keyword evidence="2" id="KW-0964">Secreted</keyword>
<keyword evidence="3" id="KW-0732">Signal</keyword>
<dbReference type="EMBL" id="AUBJ02000001">
    <property type="protein sequence ID" value="MCP2331336.1"/>
    <property type="molecule type" value="Genomic_DNA"/>
</dbReference>
<dbReference type="Proteomes" id="UP000791080">
    <property type="component" value="Unassembled WGS sequence"/>
</dbReference>
<gene>
    <name evidence="5" type="ORF">G443_001606</name>
</gene>
<comment type="caution">
    <text evidence="5">The sequence shown here is derived from an EMBL/GenBank/DDBJ whole genome shotgun (WGS) entry which is preliminary data.</text>
</comment>
<evidence type="ECO:0000256" key="3">
    <source>
        <dbReference type="SAM" id="SignalP"/>
    </source>
</evidence>
<evidence type="ECO:0000313" key="5">
    <source>
        <dbReference type="EMBL" id="MCP2331336.1"/>
    </source>
</evidence>
<dbReference type="SUPFAM" id="SSF51126">
    <property type="entry name" value="Pectin lyase-like"/>
    <property type="match status" value="1"/>
</dbReference>
<feature type="domain" description="Pectate lyase" evidence="4">
    <location>
        <begin position="66"/>
        <end position="272"/>
    </location>
</feature>
<dbReference type="SMART" id="SM00656">
    <property type="entry name" value="Amb_all"/>
    <property type="match status" value="1"/>
</dbReference>
<dbReference type="InterPro" id="IPR045032">
    <property type="entry name" value="PEL"/>
</dbReference>
<dbReference type="RefSeq" id="WP_081715762.1">
    <property type="nucleotide sequence ID" value="NZ_AUBJ02000001.1"/>
</dbReference>
<dbReference type="PANTHER" id="PTHR31683:SF18">
    <property type="entry name" value="PECTATE LYASE 21-RELATED"/>
    <property type="match status" value="1"/>
</dbReference>
<dbReference type="InterPro" id="IPR002022">
    <property type="entry name" value="Pec_lyase"/>
</dbReference>
<evidence type="ECO:0000256" key="1">
    <source>
        <dbReference type="ARBA" id="ARBA00023239"/>
    </source>
</evidence>
<protein>
    <submittedName>
        <fullName evidence="5">Pectate lyase</fullName>
    </submittedName>
</protein>